<evidence type="ECO:0000313" key="2">
    <source>
        <dbReference type="Proteomes" id="UP001371456"/>
    </source>
</evidence>
<accession>A0AAN8TLW1</accession>
<dbReference type="EMBL" id="JBANQN010000006">
    <property type="protein sequence ID" value="KAK6786171.1"/>
    <property type="molecule type" value="Genomic_DNA"/>
</dbReference>
<dbReference type="Proteomes" id="UP001371456">
    <property type="component" value="Unassembled WGS sequence"/>
</dbReference>
<name>A0AAN8TLW1_SOLBU</name>
<comment type="caution">
    <text evidence="1">The sequence shown here is derived from an EMBL/GenBank/DDBJ whole genome shotgun (WGS) entry which is preliminary data.</text>
</comment>
<organism evidence="1 2">
    <name type="scientific">Solanum bulbocastanum</name>
    <name type="common">Wild potato</name>
    <dbReference type="NCBI Taxonomy" id="147425"/>
    <lineage>
        <taxon>Eukaryota</taxon>
        <taxon>Viridiplantae</taxon>
        <taxon>Streptophyta</taxon>
        <taxon>Embryophyta</taxon>
        <taxon>Tracheophyta</taxon>
        <taxon>Spermatophyta</taxon>
        <taxon>Magnoliopsida</taxon>
        <taxon>eudicotyledons</taxon>
        <taxon>Gunneridae</taxon>
        <taxon>Pentapetalae</taxon>
        <taxon>asterids</taxon>
        <taxon>lamiids</taxon>
        <taxon>Solanales</taxon>
        <taxon>Solanaceae</taxon>
        <taxon>Solanoideae</taxon>
        <taxon>Solaneae</taxon>
        <taxon>Solanum</taxon>
    </lineage>
</organism>
<keyword evidence="2" id="KW-1185">Reference proteome</keyword>
<evidence type="ECO:0000313" key="1">
    <source>
        <dbReference type="EMBL" id="KAK6786171.1"/>
    </source>
</evidence>
<reference evidence="1 2" key="1">
    <citation type="submission" date="2024-02" db="EMBL/GenBank/DDBJ databases">
        <title>de novo genome assembly of Solanum bulbocastanum strain 11H21.</title>
        <authorList>
            <person name="Hosaka A.J."/>
        </authorList>
    </citation>
    <scope>NUCLEOTIDE SEQUENCE [LARGE SCALE GENOMIC DNA]</scope>
    <source>
        <tissue evidence="1">Young leaves</tissue>
    </source>
</reference>
<sequence length="22" mass="2587">MFLQQQFVVIPVELRGQGKLQK</sequence>
<dbReference type="AlphaFoldDB" id="A0AAN8TLW1"/>
<protein>
    <submittedName>
        <fullName evidence="1">Uncharacterized protein</fullName>
    </submittedName>
</protein>
<gene>
    <name evidence="1" type="ORF">RDI58_014696</name>
</gene>
<proteinExistence type="predicted"/>